<dbReference type="SUPFAM" id="SSF103473">
    <property type="entry name" value="MFS general substrate transporter"/>
    <property type="match status" value="1"/>
</dbReference>
<feature type="transmembrane region" description="Helical" evidence="7">
    <location>
        <begin position="390"/>
        <end position="419"/>
    </location>
</feature>
<gene>
    <name evidence="9" type="ORF">JD81_02045</name>
</gene>
<evidence type="ECO:0000256" key="4">
    <source>
        <dbReference type="ARBA" id="ARBA00022692"/>
    </source>
</evidence>
<feature type="transmembrane region" description="Helical" evidence="7">
    <location>
        <begin position="138"/>
        <end position="159"/>
    </location>
</feature>
<evidence type="ECO:0000256" key="7">
    <source>
        <dbReference type="SAM" id="Phobius"/>
    </source>
</evidence>
<dbReference type="OrthoDB" id="7375466at2"/>
<evidence type="ECO:0000256" key="1">
    <source>
        <dbReference type="ARBA" id="ARBA00004651"/>
    </source>
</evidence>
<dbReference type="GO" id="GO:0005886">
    <property type="term" value="C:plasma membrane"/>
    <property type="evidence" value="ECO:0007669"/>
    <property type="project" value="UniProtKB-SubCell"/>
</dbReference>
<reference evidence="9 10" key="1">
    <citation type="submission" date="2019-07" db="EMBL/GenBank/DDBJ databases">
        <title>R&amp;d 2014.</title>
        <authorList>
            <person name="Klenk H.-P."/>
        </authorList>
    </citation>
    <scope>NUCLEOTIDE SEQUENCE [LARGE SCALE GENOMIC DNA]</scope>
    <source>
        <strain evidence="9 10">DSM 43912</strain>
    </source>
</reference>
<evidence type="ECO:0000313" key="10">
    <source>
        <dbReference type="Proteomes" id="UP000319728"/>
    </source>
</evidence>
<feature type="transmembrane region" description="Helical" evidence="7">
    <location>
        <begin position="439"/>
        <end position="459"/>
    </location>
</feature>
<dbReference type="CDD" id="cd17321">
    <property type="entry name" value="MFS_MMR_MDR_like"/>
    <property type="match status" value="1"/>
</dbReference>
<dbReference type="PROSITE" id="PS50850">
    <property type="entry name" value="MFS"/>
    <property type="match status" value="1"/>
</dbReference>
<sequence>MPATVTRPHRFLVPLVCLAPLLANADAGLVVLALPDIQRDLSMSLIGAHWVTNVYVVLVGGLQLLGGRLCDRFGARRLLLSSLMAFAVTSALCAVAPTGWVLLAARAGQAVAAAVLVPAAMCVLLTMAPGEAQRRSGLALWAASGGIGSVAGVLTGGLAATQLSWRWAFLLNVPLALGAFMASRRLEPGDKPCPRGAAVGVPGALLLVGTLLTLVYAMVSVADQGFGPSTCALLAVAVVLGGSFLRCEARSAHPLIPVVLLRNRSLATGALGILFVAAATGPVVFVSSVYLREAHGYSAWTAGCALLPVVGGVIVVGRWSSHLLGRYGPRLPCLVACGLTGSGLVWLASLSPDSEYSTRLLPGLVLVGAGLPVLWMSCELAAVSTVGRTVVGAAAGVVQCAGQIGAALGLAVAVTVYSGTGHSADGPANPGVLTEGATRAFWCCAALMLCVALTAQLGLGPRRSRPVSDPTTGGFTLP</sequence>
<dbReference type="Gene3D" id="1.20.1720.10">
    <property type="entry name" value="Multidrug resistance protein D"/>
    <property type="match status" value="1"/>
</dbReference>
<dbReference type="PANTHER" id="PTHR42718:SF46">
    <property type="entry name" value="BLR6921 PROTEIN"/>
    <property type="match status" value="1"/>
</dbReference>
<name>A0A562WE19_9ACTN</name>
<protein>
    <submittedName>
        <fullName evidence="9">MFS transporter</fullName>
    </submittedName>
</protein>
<feature type="transmembrane region" description="Helical" evidence="7">
    <location>
        <begin position="165"/>
        <end position="184"/>
    </location>
</feature>
<dbReference type="InterPro" id="IPR036259">
    <property type="entry name" value="MFS_trans_sf"/>
</dbReference>
<accession>A0A562WE19</accession>
<keyword evidence="3" id="KW-1003">Cell membrane</keyword>
<dbReference type="InterPro" id="IPR001958">
    <property type="entry name" value="Tet-R_TetA/multi-R_MdtG-like"/>
</dbReference>
<dbReference type="InterPro" id="IPR011701">
    <property type="entry name" value="MFS"/>
</dbReference>
<evidence type="ECO:0000256" key="5">
    <source>
        <dbReference type="ARBA" id="ARBA00022989"/>
    </source>
</evidence>
<feature type="transmembrane region" description="Helical" evidence="7">
    <location>
        <begin position="266"/>
        <end position="291"/>
    </location>
</feature>
<feature type="transmembrane region" description="Helical" evidence="7">
    <location>
        <begin position="107"/>
        <end position="126"/>
    </location>
</feature>
<dbReference type="GO" id="GO:0022857">
    <property type="term" value="F:transmembrane transporter activity"/>
    <property type="evidence" value="ECO:0007669"/>
    <property type="project" value="InterPro"/>
</dbReference>
<keyword evidence="2" id="KW-0813">Transport</keyword>
<organism evidence="9 10">
    <name type="scientific">Micromonospora sagamiensis</name>
    <dbReference type="NCBI Taxonomy" id="47875"/>
    <lineage>
        <taxon>Bacteria</taxon>
        <taxon>Bacillati</taxon>
        <taxon>Actinomycetota</taxon>
        <taxon>Actinomycetes</taxon>
        <taxon>Micromonosporales</taxon>
        <taxon>Micromonosporaceae</taxon>
        <taxon>Micromonospora</taxon>
    </lineage>
</organism>
<comment type="subcellular location">
    <subcellularLocation>
        <location evidence="1">Cell membrane</location>
        <topology evidence="1">Multi-pass membrane protein</topology>
    </subcellularLocation>
</comment>
<feature type="transmembrane region" description="Helical" evidence="7">
    <location>
        <begin position="331"/>
        <end position="348"/>
    </location>
</feature>
<dbReference type="EMBL" id="VLLP01000001">
    <property type="protein sequence ID" value="TWJ28540.1"/>
    <property type="molecule type" value="Genomic_DNA"/>
</dbReference>
<evidence type="ECO:0000256" key="3">
    <source>
        <dbReference type="ARBA" id="ARBA00022475"/>
    </source>
</evidence>
<feature type="transmembrane region" description="Helical" evidence="7">
    <location>
        <begin position="360"/>
        <end position="378"/>
    </location>
</feature>
<evidence type="ECO:0000259" key="8">
    <source>
        <dbReference type="PROSITE" id="PS50850"/>
    </source>
</evidence>
<dbReference type="RefSeq" id="WP_145816920.1">
    <property type="nucleotide sequence ID" value="NZ_AP023438.1"/>
</dbReference>
<dbReference type="Pfam" id="PF07690">
    <property type="entry name" value="MFS_1"/>
    <property type="match status" value="1"/>
</dbReference>
<feature type="transmembrane region" description="Helical" evidence="7">
    <location>
        <begin position="225"/>
        <end position="245"/>
    </location>
</feature>
<keyword evidence="10" id="KW-1185">Reference proteome</keyword>
<keyword evidence="6 7" id="KW-0472">Membrane</keyword>
<dbReference type="Gene3D" id="1.20.1250.20">
    <property type="entry name" value="MFS general substrate transporter like domains"/>
    <property type="match status" value="1"/>
</dbReference>
<dbReference type="AlphaFoldDB" id="A0A562WE19"/>
<keyword evidence="4 7" id="KW-0812">Transmembrane</keyword>
<dbReference type="PANTHER" id="PTHR42718">
    <property type="entry name" value="MAJOR FACILITATOR SUPERFAMILY MULTIDRUG TRANSPORTER MFSC"/>
    <property type="match status" value="1"/>
</dbReference>
<evidence type="ECO:0000256" key="2">
    <source>
        <dbReference type="ARBA" id="ARBA00022448"/>
    </source>
</evidence>
<feature type="transmembrane region" description="Helical" evidence="7">
    <location>
        <begin position="78"/>
        <end position="101"/>
    </location>
</feature>
<keyword evidence="5 7" id="KW-1133">Transmembrane helix</keyword>
<feature type="domain" description="Major facilitator superfamily (MFS) profile" evidence="8">
    <location>
        <begin position="12"/>
        <end position="463"/>
    </location>
</feature>
<evidence type="ECO:0000256" key="6">
    <source>
        <dbReference type="ARBA" id="ARBA00023136"/>
    </source>
</evidence>
<feature type="transmembrane region" description="Helical" evidence="7">
    <location>
        <begin position="297"/>
        <end position="319"/>
    </location>
</feature>
<feature type="transmembrane region" description="Helical" evidence="7">
    <location>
        <begin position="196"/>
        <end position="219"/>
    </location>
</feature>
<feature type="transmembrane region" description="Helical" evidence="7">
    <location>
        <begin position="43"/>
        <end position="66"/>
    </location>
</feature>
<comment type="caution">
    <text evidence="9">The sequence shown here is derived from an EMBL/GenBank/DDBJ whole genome shotgun (WGS) entry which is preliminary data.</text>
</comment>
<proteinExistence type="predicted"/>
<dbReference type="InterPro" id="IPR020846">
    <property type="entry name" value="MFS_dom"/>
</dbReference>
<dbReference type="Proteomes" id="UP000319728">
    <property type="component" value="Unassembled WGS sequence"/>
</dbReference>
<dbReference type="PRINTS" id="PR01035">
    <property type="entry name" value="TCRTETA"/>
</dbReference>
<evidence type="ECO:0000313" key="9">
    <source>
        <dbReference type="EMBL" id="TWJ28540.1"/>
    </source>
</evidence>